<proteinExistence type="predicted"/>
<reference evidence="2" key="1">
    <citation type="journal article" date="2014" name="Genome Announc.">
        <title>Genome Sequence of Arthrobacter siccitolerans 4J27, a Xeroprotectant-Producing Desiccation-Tolerant Microorganism.</title>
        <authorList>
            <person name="Manzanera M."/>
            <person name="Santa-Cruz-Calvo L."/>
            <person name="Vilchez J.I."/>
            <person name="Garcia-Fontana C."/>
            <person name="Silva-Castro G.A."/>
            <person name="Calvo C."/>
            <person name="Gonzalez-Lopez J."/>
        </authorList>
    </citation>
    <scope>NUCLEOTIDE SEQUENCE [LARGE SCALE GENOMIC DNA]</scope>
    <source>
        <strain evidence="2">4J27</strain>
    </source>
</reference>
<organism evidence="1 2">
    <name type="scientific">Pseudarthrobacter siccitolerans</name>
    <dbReference type="NCBI Taxonomy" id="861266"/>
    <lineage>
        <taxon>Bacteria</taxon>
        <taxon>Bacillati</taxon>
        <taxon>Actinomycetota</taxon>
        <taxon>Actinomycetes</taxon>
        <taxon>Micrococcales</taxon>
        <taxon>Micrococcaceae</taxon>
        <taxon>Pseudarthrobacter</taxon>
    </lineage>
</organism>
<protein>
    <submittedName>
        <fullName evidence="1">Uncharacterized protein</fullName>
    </submittedName>
</protein>
<evidence type="ECO:0000313" key="2">
    <source>
        <dbReference type="Proteomes" id="UP000035722"/>
    </source>
</evidence>
<name>A0A024H537_9MICC</name>
<dbReference type="EMBL" id="CAQI01000046">
    <property type="protein sequence ID" value="CCQ46856.1"/>
    <property type="molecule type" value="Genomic_DNA"/>
</dbReference>
<accession>A0A024H537</accession>
<dbReference type="AlphaFoldDB" id="A0A024H537"/>
<dbReference type="Proteomes" id="UP000035722">
    <property type="component" value="Unassembled WGS sequence"/>
</dbReference>
<comment type="caution">
    <text evidence="1">The sequence shown here is derived from an EMBL/GenBank/DDBJ whole genome shotgun (WGS) entry which is preliminary data.</text>
</comment>
<gene>
    <name evidence="1" type="ORF">ARTSIC4J27_2829</name>
</gene>
<keyword evidence="2" id="KW-1185">Reference proteome</keyword>
<sequence length="37" mass="3988">MSIARFTACPDQARGEIQTMAASFAGEVKPDSAFHMD</sequence>
<evidence type="ECO:0000313" key="1">
    <source>
        <dbReference type="EMBL" id="CCQ46856.1"/>
    </source>
</evidence>